<organism evidence="3 4">
    <name type="scientific">Candidatus Gallimonas intestinavium</name>
    <dbReference type="NCBI Taxonomy" id="2838603"/>
    <lineage>
        <taxon>Bacteria</taxon>
        <taxon>Bacillati</taxon>
        <taxon>Bacillota</taxon>
        <taxon>Clostridia</taxon>
        <taxon>Candidatus Gallimonas</taxon>
    </lineage>
</organism>
<evidence type="ECO:0000313" key="4">
    <source>
        <dbReference type="Proteomes" id="UP000824102"/>
    </source>
</evidence>
<dbReference type="Proteomes" id="UP000824102">
    <property type="component" value="Unassembled WGS sequence"/>
</dbReference>
<evidence type="ECO:0000313" key="3">
    <source>
        <dbReference type="EMBL" id="HIZ72676.1"/>
    </source>
</evidence>
<feature type="region of interest" description="Disordered" evidence="1">
    <location>
        <begin position="65"/>
        <end position="85"/>
    </location>
</feature>
<name>A0A9D2G5M6_9FIRM</name>
<keyword evidence="2" id="KW-0472">Membrane</keyword>
<accession>A0A9D2G5M6</accession>
<feature type="compositionally biased region" description="Basic and acidic residues" evidence="1">
    <location>
        <begin position="70"/>
        <end position="85"/>
    </location>
</feature>
<keyword evidence="2" id="KW-1133">Transmembrane helix</keyword>
<evidence type="ECO:0000256" key="2">
    <source>
        <dbReference type="SAM" id="Phobius"/>
    </source>
</evidence>
<comment type="caution">
    <text evidence="3">The sequence shown here is derived from an EMBL/GenBank/DDBJ whole genome shotgun (WGS) entry which is preliminary data.</text>
</comment>
<dbReference type="Pfam" id="PF12669">
    <property type="entry name" value="FeoB_associated"/>
    <property type="match status" value="1"/>
</dbReference>
<feature type="transmembrane region" description="Helical" evidence="2">
    <location>
        <begin position="20"/>
        <end position="42"/>
    </location>
</feature>
<dbReference type="AlphaFoldDB" id="A0A9D2G5M6"/>
<keyword evidence="2" id="KW-0812">Transmembrane</keyword>
<reference evidence="3" key="1">
    <citation type="journal article" date="2021" name="PeerJ">
        <title>Extensive microbial diversity within the chicken gut microbiome revealed by metagenomics and culture.</title>
        <authorList>
            <person name="Gilroy R."/>
            <person name="Ravi A."/>
            <person name="Getino M."/>
            <person name="Pursley I."/>
            <person name="Horton D.L."/>
            <person name="Alikhan N.F."/>
            <person name="Baker D."/>
            <person name="Gharbi K."/>
            <person name="Hall N."/>
            <person name="Watson M."/>
            <person name="Adriaenssens E.M."/>
            <person name="Foster-Nyarko E."/>
            <person name="Jarju S."/>
            <person name="Secka A."/>
            <person name="Antonio M."/>
            <person name="Oren A."/>
            <person name="Chaudhuri R.R."/>
            <person name="La Ragione R."/>
            <person name="Hildebrand F."/>
            <person name="Pallen M.J."/>
        </authorList>
    </citation>
    <scope>NUCLEOTIDE SEQUENCE</scope>
    <source>
        <strain evidence="3">ChiW7-2402</strain>
    </source>
</reference>
<proteinExistence type="predicted"/>
<protein>
    <submittedName>
        <fullName evidence="3">FeoB-associated Cys-rich membrane protein</fullName>
    </submittedName>
</protein>
<gene>
    <name evidence="3" type="ORF">H9964_03755</name>
</gene>
<sequence length="85" mass="8750">MQHLFSGAQLHAASLTGAGLIVTLVLAAIILAAAVFAVISIVRRRKKNKGKCPGCGGTCSSCGMNCPDGQRPRTEDPAGKADKNE</sequence>
<evidence type="ECO:0000256" key="1">
    <source>
        <dbReference type="SAM" id="MobiDB-lite"/>
    </source>
</evidence>
<dbReference type="EMBL" id="DXBB01000059">
    <property type="protein sequence ID" value="HIZ72676.1"/>
    <property type="molecule type" value="Genomic_DNA"/>
</dbReference>
<reference evidence="3" key="2">
    <citation type="submission" date="2021-04" db="EMBL/GenBank/DDBJ databases">
        <authorList>
            <person name="Gilroy R."/>
        </authorList>
    </citation>
    <scope>NUCLEOTIDE SEQUENCE</scope>
    <source>
        <strain evidence="3">ChiW7-2402</strain>
    </source>
</reference>